<evidence type="ECO:0000256" key="3">
    <source>
        <dbReference type="ARBA" id="ARBA00023235"/>
    </source>
</evidence>
<evidence type="ECO:0000256" key="4">
    <source>
        <dbReference type="ARBA" id="ARBA00023277"/>
    </source>
</evidence>
<dbReference type="Pfam" id="PF01263">
    <property type="entry name" value="Aldose_epim"/>
    <property type="match status" value="1"/>
</dbReference>
<dbReference type="PIRSF" id="PIRSF005096">
    <property type="entry name" value="GALM"/>
    <property type="match status" value="1"/>
</dbReference>
<dbReference type="InterPro" id="IPR047215">
    <property type="entry name" value="Galactose_mutarotase-like"/>
</dbReference>
<proteinExistence type="inferred from homology"/>
<dbReference type="PANTHER" id="PTHR10091:SF0">
    <property type="entry name" value="GALACTOSE MUTAROTASE"/>
    <property type="match status" value="1"/>
</dbReference>
<dbReference type="InterPro" id="IPR015443">
    <property type="entry name" value="Aldose_1-epimerase"/>
</dbReference>
<dbReference type="RefSeq" id="WP_275845953.1">
    <property type="nucleotide sequence ID" value="NZ_CP135996.1"/>
</dbReference>
<dbReference type="InterPro" id="IPR011013">
    <property type="entry name" value="Gal_mutarotase_sf_dom"/>
</dbReference>
<dbReference type="Proteomes" id="UP001300604">
    <property type="component" value="Chromosome"/>
</dbReference>
<dbReference type="GO" id="GO:0004034">
    <property type="term" value="F:aldose 1-epimerase activity"/>
    <property type="evidence" value="ECO:0007669"/>
    <property type="project" value="UniProtKB-EC"/>
</dbReference>
<feature type="binding site" evidence="7">
    <location>
        <position position="253"/>
    </location>
    <ligand>
        <name>beta-D-galactose</name>
        <dbReference type="ChEBI" id="CHEBI:27667"/>
    </ligand>
</feature>
<dbReference type="EC" id="5.1.3.3" evidence="5"/>
<dbReference type="CDD" id="cd09019">
    <property type="entry name" value="galactose_mutarotase_like"/>
    <property type="match status" value="1"/>
</dbReference>
<dbReference type="SUPFAM" id="SSF74650">
    <property type="entry name" value="Galactose mutarotase-like"/>
    <property type="match status" value="1"/>
</dbReference>
<dbReference type="InterPro" id="IPR008183">
    <property type="entry name" value="Aldose_1/G6P_1-epimerase"/>
</dbReference>
<dbReference type="InterPro" id="IPR014718">
    <property type="entry name" value="GH-type_carb-bd"/>
</dbReference>
<dbReference type="GO" id="GO:0006006">
    <property type="term" value="P:glucose metabolic process"/>
    <property type="evidence" value="ECO:0007669"/>
    <property type="project" value="TreeGrafter"/>
</dbReference>
<evidence type="ECO:0000256" key="5">
    <source>
        <dbReference type="PIRNR" id="PIRNR005096"/>
    </source>
</evidence>
<dbReference type="NCBIfam" id="NF008277">
    <property type="entry name" value="PRK11055.1"/>
    <property type="match status" value="1"/>
</dbReference>
<sequence length="353" mass="38309">MSISEKKFGVLQDGTEIRSYTLQNESGASLTVLSFGARIQSVQMPDKNGVLGEMVLGHRTLEEYAQPGDYQGAVVGRYANRIAGGAFELDGQPCTLTKNEGENTLHGGPTGFSTRAWRCKSRDNSDEAPSITLEYQSADGEEGFPGACTVTVTYCLSTDNAVILDYTAVTDRATYVNLTNHSFFNLTGDCSRDVLSTELQIDADATTEVDKALLPTGKLLSVAGTAEDFRSAKTIGQDIRSLEPTLHDCGGYDHNFVLNGDGFRKAAEAHDASTGRRLLVFTDQPGMQLYTANSFGASAKNRDGSAMKPHTAFCLETQHFADTPHHANFPSTLLQPGDTFRTRTIFKFEADRK</sequence>
<evidence type="ECO:0000313" key="9">
    <source>
        <dbReference type="EMBL" id="WOC32992.1"/>
    </source>
</evidence>
<organism evidence="9 10">
    <name type="scientific">Caproicibacterium argilliputei</name>
    <dbReference type="NCBI Taxonomy" id="3030016"/>
    <lineage>
        <taxon>Bacteria</taxon>
        <taxon>Bacillati</taxon>
        <taxon>Bacillota</taxon>
        <taxon>Clostridia</taxon>
        <taxon>Eubacteriales</taxon>
        <taxon>Oscillospiraceae</taxon>
        <taxon>Caproicibacterium</taxon>
    </lineage>
</organism>
<evidence type="ECO:0000313" key="10">
    <source>
        <dbReference type="Proteomes" id="UP001300604"/>
    </source>
</evidence>
<evidence type="ECO:0000256" key="2">
    <source>
        <dbReference type="ARBA" id="ARBA00006206"/>
    </source>
</evidence>
<keyword evidence="4 5" id="KW-0119">Carbohydrate metabolism</keyword>
<protein>
    <recommendedName>
        <fullName evidence="5">Aldose 1-epimerase</fullName>
        <ecNumber evidence="5">5.1.3.3</ecNumber>
    </recommendedName>
</protein>
<gene>
    <name evidence="9" type="ORF">PXC00_03695</name>
</gene>
<dbReference type="PANTHER" id="PTHR10091">
    <property type="entry name" value="ALDOSE-1-EPIMERASE"/>
    <property type="match status" value="1"/>
</dbReference>
<reference evidence="9" key="1">
    <citation type="submission" date="2023-09" db="EMBL/GenBank/DDBJ databases">
        <authorList>
            <person name="Zeng C."/>
        </authorList>
    </citation>
    <scope>NUCLEOTIDE SEQUENCE</scope>
    <source>
        <strain evidence="9">ZCY20-5</strain>
    </source>
</reference>
<dbReference type="GO" id="GO:0005737">
    <property type="term" value="C:cytoplasm"/>
    <property type="evidence" value="ECO:0007669"/>
    <property type="project" value="TreeGrafter"/>
</dbReference>
<evidence type="ECO:0000256" key="6">
    <source>
        <dbReference type="PIRSR" id="PIRSR005096-1"/>
    </source>
</evidence>
<dbReference type="AlphaFoldDB" id="A0AA97DC15"/>
<dbReference type="KEGG" id="carl:PXC00_03695"/>
<dbReference type="GO" id="GO:0030246">
    <property type="term" value="F:carbohydrate binding"/>
    <property type="evidence" value="ECO:0007669"/>
    <property type="project" value="InterPro"/>
</dbReference>
<dbReference type="EMBL" id="CP135996">
    <property type="protein sequence ID" value="WOC32992.1"/>
    <property type="molecule type" value="Genomic_DNA"/>
</dbReference>
<accession>A0AA97DC15</accession>
<feature type="binding site" evidence="8">
    <location>
        <begin position="80"/>
        <end position="81"/>
    </location>
    <ligand>
        <name>beta-D-galactose</name>
        <dbReference type="ChEBI" id="CHEBI:27667"/>
    </ligand>
</feature>
<reference evidence="9" key="2">
    <citation type="submission" date="2024-06" db="EMBL/GenBank/DDBJ databases">
        <title>Caproicibacterium argilliputei sp. nov, a novel caproic acid producing anaerobic bacterium isolated from pit mud.</title>
        <authorList>
            <person name="Xia S."/>
        </authorList>
    </citation>
    <scope>NUCLEOTIDE SEQUENCE</scope>
    <source>
        <strain evidence="9">ZCY20-5</strain>
    </source>
</reference>
<evidence type="ECO:0000256" key="7">
    <source>
        <dbReference type="PIRSR" id="PIRSR005096-2"/>
    </source>
</evidence>
<feature type="active site" description="Proton acceptor" evidence="6">
    <location>
        <position position="316"/>
    </location>
</feature>
<comment type="pathway">
    <text evidence="1 5">Carbohydrate metabolism; hexose metabolism.</text>
</comment>
<comment type="catalytic activity">
    <reaction evidence="5">
        <text>alpha-D-glucose = beta-D-glucose</text>
        <dbReference type="Rhea" id="RHEA:10264"/>
        <dbReference type="ChEBI" id="CHEBI:15903"/>
        <dbReference type="ChEBI" id="CHEBI:17925"/>
        <dbReference type="EC" id="5.1.3.3"/>
    </reaction>
</comment>
<evidence type="ECO:0000256" key="1">
    <source>
        <dbReference type="ARBA" id="ARBA00005028"/>
    </source>
</evidence>
<dbReference type="Gene3D" id="2.70.98.10">
    <property type="match status" value="1"/>
</dbReference>
<comment type="similarity">
    <text evidence="2 5">Belongs to the aldose epimerase family.</text>
</comment>
<keyword evidence="3 5" id="KW-0413">Isomerase</keyword>
<feature type="active site" description="Proton donor" evidence="6">
    <location>
        <position position="181"/>
    </location>
</feature>
<keyword evidence="10" id="KW-1185">Reference proteome</keyword>
<name>A0AA97DC15_9FIRM</name>
<evidence type="ECO:0000256" key="8">
    <source>
        <dbReference type="PIRSR" id="PIRSR005096-3"/>
    </source>
</evidence>
<dbReference type="GO" id="GO:0033499">
    <property type="term" value="P:galactose catabolic process via UDP-galactose, Leloir pathway"/>
    <property type="evidence" value="ECO:0007669"/>
    <property type="project" value="TreeGrafter"/>
</dbReference>